<keyword evidence="7" id="KW-1185">Reference proteome</keyword>
<reference evidence="6" key="2">
    <citation type="submission" date="2023-06" db="EMBL/GenBank/DDBJ databases">
        <authorList>
            <consortium name="Lawrence Berkeley National Laboratory"/>
            <person name="Haridas S."/>
            <person name="Hensen N."/>
            <person name="Bonometti L."/>
            <person name="Westerberg I."/>
            <person name="Brannstrom I.O."/>
            <person name="Guillou S."/>
            <person name="Cros-Aarteil S."/>
            <person name="Calhoun S."/>
            <person name="Kuo A."/>
            <person name="Mondo S."/>
            <person name="Pangilinan J."/>
            <person name="Riley R."/>
            <person name="Labutti K."/>
            <person name="Andreopoulos B."/>
            <person name="Lipzen A."/>
            <person name="Chen C."/>
            <person name="Yanf M."/>
            <person name="Daum C."/>
            <person name="Ng V."/>
            <person name="Clum A."/>
            <person name="Steindorff A."/>
            <person name="Ohm R."/>
            <person name="Martin F."/>
            <person name="Silar P."/>
            <person name="Natvig D."/>
            <person name="Lalanne C."/>
            <person name="Gautier V."/>
            <person name="Ament-Velasquez S.L."/>
            <person name="Kruys A."/>
            <person name="Hutchinson M.I."/>
            <person name="Powell A.J."/>
            <person name="Barry K."/>
            <person name="Miller A.N."/>
            <person name="Grigoriev I.V."/>
            <person name="Debuchy R."/>
            <person name="Gladieux P."/>
            <person name="Thoren M.H."/>
            <person name="Johannesson H."/>
        </authorList>
    </citation>
    <scope>NUCLEOTIDE SEQUENCE</scope>
    <source>
        <strain evidence="6">CBS 958.72</strain>
    </source>
</reference>
<comment type="caution">
    <text evidence="6">The sequence shown here is derived from an EMBL/GenBank/DDBJ whole genome shotgun (WGS) entry which is preliminary data.</text>
</comment>
<evidence type="ECO:0000313" key="6">
    <source>
        <dbReference type="EMBL" id="KAK3374239.1"/>
    </source>
</evidence>
<dbReference type="InterPro" id="IPR006913">
    <property type="entry name" value="CENP-V/GFA"/>
</dbReference>
<sequence length="137" mass="15793">MALHLQGRCVCKHIQYSLALESPDQAHTTLCHCKSCHRAFGTNYGLTAKVPLGAFRYDSGSPKKFKQDNGVTREFCDNCGAYICEYGEEAADKFRYVMWGTLDEPDKIPPKGEFFCRYRDEWMPEIPDVFHKQEIKE</sequence>
<keyword evidence="2" id="KW-0479">Metal-binding</keyword>
<reference evidence="6" key="1">
    <citation type="journal article" date="2023" name="Mol. Phylogenet. Evol.">
        <title>Genome-scale phylogeny and comparative genomics of the fungal order Sordariales.</title>
        <authorList>
            <person name="Hensen N."/>
            <person name="Bonometti L."/>
            <person name="Westerberg I."/>
            <person name="Brannstrom I.O."/>
            <person name="Guillou S."/>
            <person name="Cros-Aarteil S."/>
            <person name="Calhoun S."/>
            <person name="Haridas S."/>
            <person name="Kuo A."/>
            <person name="Mondo S."/>
            <person name="Pangilinan J."/>
            <person name="Riley R."/>
            <person name="LaButti K."/>
            <person name="Andreopoulos B."/>
            <person name="Lipzen A."/>
            <person name="Chen C."/>
            <person name="Yan M."/>
            <person name="Daum C."/>
            <person name="Ng V."/>
            <person name="Clum A."/>
            <person name="Steindorff A."/>
            <person name="Ohm R.A."/>
            <person name="Martin F."/>
            <person name="Silar P."/>
            <person name="Natvig D.O."/>
            <person name="Lalanne C."/>
            <person name="Gautier V."/>
            <person name="Ament-Velasquez S.L."/>
            <person name="Kruys A."/>
            <person name="Hutchinson M.I."/>
            <person name="Powell A.J."/>
            <person name="Barry K."/>
            <person name="Miller A.N."/>
            <person name="Grigoriev I.V."/>
            <person name="Debuchy R."/>
            <person name="Gladieux P."/>
            <person name="Hiltunen Thoren M."/>
            <person name="Johannesson H."/>
        </authorList>
    </citation>
    <scope>NUCLEOTIDE SEQUENCE</scope>
    <source>
        <strain evidence="6">CBS 958.72</strain>
    </source>
</reference>
<keyword evidence="3" id="KW-0862">Zinc</keyword>
<keyword evidence="4" id="KW-0456">Lyase</keyword>
<dbReference type="AlphaFoldDB" id="A0AAE0KD06"/>
<dbReference type="InterPro" id="IPR011057">
    <property type="entry name" value="Mss4-like_sf"/>
</dbReference>
<comment type="similarity">
    <text evidence="1">Belongs to the Gfa family.</text>
</comment>
<dbReference type="Pfam" id="PF04828">
    <property type="entry name" value="GFA"/>
    <property type="match status" value="1"/>
</dbReference>
<dbReference type="GO" id="GO:0046872">
    <property type="term" value="F:metal ion binding"/>
    <property type="evidence" value="ECO:0007669"/>
    <property type="project" value="UniProtKB-KW"/>
</dbReference>
<name>A0AAE0KD06_9PEZI</name>
<evidence type="ECO:0000313" key="7">
    <source>
        <dbReference type="Proteomes" id="UP001287356"/>
    </source>
</evidence>
<dbReference type="GO" id="GO:0016846">
    <property type="term" value="F:carbon-sulfur lyase activity"/>
    <property type="evidence" value="ECO:0007669"/>
    <property type="project" value="InterPro"/>
</dbReference>
<protein>
    <submittedName>
        <fullName evidence="6">Mss4-like protein</fullName>
    </submittedName>
</protein>
<dbReference type="Gene3D" id="3.90.1590.10">
    <property type="entry name" value="glutathione-dependent formaldehyde- activating enzyme (gfa)"/>
    <property type="match status" value="1"/>
</dbReference>
<evidence type="ECO:0000256" key="1">
    <source>
        <dbReference type="ARBA" id="ARBA00005495"/>
    </source>
</evidence>
<evidence type="ECO:0000256" key="2">
    <source>
        <dbReference type="ARBA" id="ARBA00022723"/>
    </source>
</evidence>
<gene>
    <name evidence="6" type="ORF">B0T24DRAFT_290237</name>
</gene>
<dbReference type="PANTHER" id="PTHR33337:SF40">
    <property type="entry name" value="CENP-V_GFA DOMAIN-CONTAINING PROTEIN-RELATED"/>
    <property type="match status" value="1"/>
</dbReference>
<dbReference type="SUPFAM" id="SSF51316">
    <property type="entry name" value="Mss4-like"/>
    <property type="match status" value="1"/>
</dbReference>
<evidence type="ECO:0000256" key="4">
    <source>
        <dbReference type="ARBA" id="ARBA00023239"/>
    </source>
</evidence>
<dbReference type="PROSITE" id="PS51891">
    <property type="entry name" value="CENP_V_GFA"/>
    <property type="match status" value="1"/>
</dbReference>
<organism evidence="6 7">
    <name type="scientific">Lasiosphaeria ovina</name>
    <dbReference type="NCBI Taxonomy" id="92902"/>
    <lineage>
        <taxon>Eukaryota</taxon>
        <taxon>Fungi</taxon>
        <taxon>Dikarya</taxon>
        <taxon>Ascomycota</taxon>
        <taxon>Pezizomycotina</taxon>
        <taxon>Sordariomycetes</taxon>
        <taxon>Sordariomycetidae</taxon>
        <taxon>Sordariales</taxon>
        <taxon>Lasiosphaeriaceae</taxon>
        <taxon>Lasiosphaeria</taxon>
    </lineage>
</organism>
<accession>A0AAE0KD06</accession>
<feature type="domain" description="CENP-V/GFA" evidence="5">
    <location>
        <begin position="5"/>
        <end position="112"/>
    </location>
</feature>
<dbReference type="Proteomes" id="UP001287356">
    <property type="component" value="Unassembled WGS sequence"/>
</dbReference>
<evidence type="ECO:0000259" key="5">
    <source>
        <dbReference type="PROSITE" id="PS51891"/>
    </source>
</evidence>
<dbReference type="PANTHER" id="PTHR33337">
    <property type="entry name" value="GFA DOMAIN-CONTAINING PROTEIN"/>
    <property type="match status" value="1"/>
</dbReference>
<proteinExistence type="inferred from homology"/>
<dbReference type="EMBL" id="JAULSN010000004">
    <property type="protein sequence ID" value="KAK3374239.1"/>
    <property type="molecule type" value="Genomic_DNA"/>
</dbReference>
<evidence type="ECO:0000256" key="3">
    <source>
        <dbReference type="ARBA" id="ARBA00022833"/>
    </source>
</evidence>